<accession>A0A7W6JAJ1</accession>
<comment type="caution">
    <text evidence="13">The sequence shown here is derived from an EMBL/GenBank/DDBJ whole genome shotgun (WGS) entry which is preliminary data.</text>
</comment>
<keyword evidence="7 11" id="KW-1133">Transmembrane helix</keyword>
<evidence type="ECO:0000313" key="13">
    <source>
        <dbReference type="EMBL" id="MBB4081580.1"/>
    </source>
</evidence>
<evidence type="ECO:0000256" key="10">
    <source>
        <dbReference type="ARBA" id="ARBA00023303"/>
    </source>
</evidence>
<name>A0A7W6JAJ1_9CAUL</name>
<keyword evidence="8" id="KW-0406">Ion transport</keyword>
<comment type="subcellular location">
    <subcellularLocation>
        <location evidence="1">Membrane</location>
        <topology evidence="1">Multi-pass membrane protein</topology>
    </subcellularLocation>
</comment>
<feature type="transmembrane region" description="Helical" evidence="11">
    <location>
        <begin position="157"/>
        <end position="177"/>
    </location>
</feature>
<organism evidence="13 14">
    <name type="scientific">Brevundimonas lenta</name>
    <dbReference type="NCBI Taxonomy" id="424796"/>
    <lineage>
        <taxon>Bacteria</taxon>
        <taxon>Pseudomonadati</taxon>
        <taxon>Pseudomonadota</taxon>
        <taxon>Alphaproteobacteria</taxon>
        <taxon>Caulobacterales</taxon>
        <taxon>Caulobacteraceae</taxon>
        <taxon>Brevundimonas</taxon>
    </lineage>
</organism>
<dbReference type="PANTHER" id="PTHR10027">
    <property type="entry name" value="CALCIUM-ACTIVATED POTASSIUM CHANNEL ALPHA CHAIN"/>
    <property type="match status" value="1"/>
</dbReference>
<evidence type="ECO:0000313" key="14">
    <source>
        <dbReference type="Proteomes" id="UP000529946"/>
    </source>
</evidence>
<feature type="transmembrane region" description="Helical" evidence="11">
    <location>
        <begin position="214"/>
        <end position="234"/>
    </location>
</feature>
<dbReference type="GO" id="GO:0016020">
    <property type="term" value="C:membrane"/>
    <property type="evidence" value="ECO:0007669"/>
    <property type="project" value="UniProtKB-SubCell"/>
</dbReference>
<dbReference type="InterPro" id="IPR047871">
    <property type="entry name" value="K_chnl_Slo-like"/>
</dbReference>
<feature type="transmembrane region" description="Helical" evidence="11">
    <location>
        <begin position="104"/>
        <end position="122"/>
    </location>
</feature>
<keyword evidence="2" id="KW-0813">Transport</keyword>
<gene>
    <name evidence="13" type="ORF">GGR12_000419</name>
</gene>
<evidence type="ECO:0000256" key="2">
    <source>
        <dbReference type="ARBA" id="ARBA00022448"/>
    </source>
</evidence>
<feature type="domain" description="Potassium channel" evidence="12">
    <location>
        <begin position="166"/>
        <end position="238"/>
    </location>
</feature>
<evidence type="ECO:0000256" key="9">
    <source>
        <dbReference type="ARBA" id="ARBA00023136"/>
    </source>
</evidence>
<evidence type="ECO:0000256" key="1">
    <source>
        <dbReference type="ARBA" id="ARBA00004141"/>
    </source>
</evidence>
<dbReference type="Pfam" id="PF07885">
    <property type="entry name" value="Ion_trans_2"/>
    <property type="match status" value="1"/>
</dbReference>
<evidence type="ECO:0000256" key="7">
    <source>
        <dbReference type="ARBA" id="ARBA00022989"/>
    </source>
</evidence>
<dbReference type="EMBL" id="JACIDM010000001">
    <property type="protein sequence ID" value="MBB4081580.1"/>
    <property type="molecule type" value="Genomic_DNA"/>
</dbReference>
<keyword evidence="14" id="KW-1185">Reference proteome</keyword>
<evidence type="ECO:0000256" key="11">
    <source>
        <dbReference type="SAM" id="Phobius"/>
    </source>
</evidence>
<dbReference type="InterPro" id="IPR027359">
    <property type="entry name" value="Volt_channel_dom_sf"/>
</dbReference>
<dbReference type="InterPro" id="IPR013099">
    <property type="entry name" value="K_chnl_dom"/>
</dbReference>
<keyword evidence="5" id="KW-0631">Potassium channel</keyword>
<sequence>MSRTKTAPAQAPEPTIPPKADGLRLRARLRYLYHGASPLAVRFRLAVIVIDFAIIAFFLAAPLLHSAGMVFYVVDYVIAVILALDMTGRALAHTDIRDWLKKPATWVDLFILATLMFPAWLYNFGFLRMLRLWTLLNSDFFWRTIGHKYDDTRVEEITRALAALVTFLFVATGFVYATFHDDQTVIHGYLDALYFTVTSLTTTGYGDITLPGPWGRVLSIVIMLTGITLFVRLAQTIFRPHKVRFPCPVCGLQKHDPDAVHCKACGEILCIPDEGHP</sequence>
<dbReference type="RefSeq" id="WP_183202394.1">
    <property type="nucleotide sequence ID" value="NZ_BAAAER010000002.1"/>
</dbReference>
<dbReference type="GO" id="GO:0005267">
    <property type="term" value="F:potassium channel activity"/>
    <property type="evidence" value="ECO:0007669"/>
    <property type="project" value="UniProtKB-KW"/>
</dbReference>
<keyword evidence="9 11" id="KW-0472">Membrane</keyword>
<evidence type="ECO:0000256" key="5">
    <source>
        <dbReference type="ARBA" id="ARBA00022826"/>
    </source>
</evidence>
<proteinExistence type="predicted"/>
<feature type="transmembrane region" description="Helical" evidence="11">
    <location>
        <begin position="70"/>
        <end position="92"/>
    </location>
</feature>
<dbReference type="Gene3D" id="1.10.287.70">
    <property type="match status" value="1"/>
</dbReference>
<keyword evidence="4 11" id="KW-0812">Transmembrane</keyword>
<feature type="transmembrane region" description="Helical" evidence="11">
    <location>
        <begin position="43"/>
        <end position="64"/>
    </location>
</feature>
<dbReference type="SUPFAM" id="SSF81324">
    <property type="entry name" value="Voltage-gated potassium channels"/>
    <property type="match status" value="1"/>
</dbReference>
<evidence type="ECO:0000256" key="6">
    <source>
        <dbReference type="ARBA" id="ARBA00022958"/>
    </source>
</evidence>
<dbReference type="AlphaFoldDB" id="A0A7W6JAJ1"/>
<reference evidence="13 14" key="1">
    <citation type="submission" date="2020-08" db="EMBL/GenBank/DDBJ databases">
        <title>Genomic Encyclopedia of Type Strains, Phase IV (KMG-IV): sequencing the most valuable type-strain genomes for metagenomic binning, comparative biology and taxonomic classification.</title>
        <authorList>
            <person name="Goeker M."/>
        </authorList>
    </citation>
    <scope>NUCLEOTIDE SEQUENCE [LARGE SCALE GENOMIC DNA]</scope>
    <source>
        <strain evidence="13 14">DSM 23960</strain>
    </source>
</reference>
<evidence type="ECO:0000256" key="3">
    <source>
        <dbReference type="ARBA" id="ARBA00022538"/>
    </source>
</evidence>
<evidence type="ECO:0000259" key="12">
    <source>
        <dbReference type="Pfam" id="PF07885"/>
    </source>
</evidence>
<feature type="transmembrane region" description="Helical" evidence="11">
    <location>
        <begin position="189"/>
        <end position="208"/>
    </location>
</feature>
<keyword evidence="10 13" id="KW-0407">Ion channel</keyword>
<protein>
    <submittedName>
        <fullName evidence="13">Voltage-gated potassium channel</fullName>
    </submittedName>
</protein>
<evidence type="ECO:0000256" key="8">
    <source>
        <dbReference type="ARBA" id="ARBA00023065"/>
    </source>
</evidence>
<dbReference type="PANTHER" id="PTHR10027:SF10">
    <property type="entry name" value="SLOWPOKE 2, ISOFORM D"/>
    <property type="match status" value="1"/>
</dbReference>
<dbReference type="Gene3D" id="1.20.120.350">
    <property type="entry name" value="Voltage-gated potassium channels. Chain C"/>
    <property type="match status" value="1"/>
</dbReference>
<keyword evidence="3" id="KW-0633">Potassium transport</keyword>
<evidence type="ECO:0000256" key="4">
    <source>
        <dbReference type="ARBA" id="ARBA00022692"/>
    </source>
</evidence>
<keyword evidence="6" id="KW-0630">Potassium</keyword>
<dbReference type="Proteomes" id="UP000529946">
    <property type="component" value="Unassembled WGS sequence"/>
</dbReference>